<reference evidence="6 7" key="1">
    <citation type="submission" date="2019-12" db="EMBL/GenBank/DDBJ databases">
        <title>Isolation and characterization of three novel carbon monoxide-oxidizing members of Halobacteria from salione crusts and soils.</title>
        <authorList>
            <person name="Myers M.R."/>
            <person name="King G.M."/>
        </authorList>
    </citation>
    <scope>NUCLEOTIDE SEQUENCE [LARGE SCALE GENOMIC DNA]</scope>
    <source>
        <strain evidence="6 7">PCN9</strain>
    </source>
</reference>
<comment type="similarity">
    <text evidence="1">Belongs to the CDC6/cdc18 family.</text>
</comment>
<dbReference type="PANTHER" id="PTHR10763">
    <property type="entry name" value="CELL DIVISION CONTROL PROTEIN 6-RELATED"/>
    <property type="match status" value="1"/>
</dbReference>
<dbReference type="InterPro" id="IPR049945">
    <property type="entry name" value="AAA_22"/>
</dbReference>
<keyword evidence="2" id="KW-0235">DNA replication</keyword>
<dbReference type="SMART" id="SM00382">
    <property type="entry name" value="AAA"/>
    <property type="match status" value="1"/>
</dbReference>
<organism evidence="6 7">
    <name type="scientific">Halobacterium bonnevillei</name>
    <dbReference type="NCBI Taxonomy" id="2692200"/>
    <lineage>
        <taxon>Archaea</taxon>
        <taxon>Methanobacteriati</taxon>
        <taxon>Methanobacteriota</taxon>
        <taxon>Stenosarchaea group</taxon>
        <taxon>Halobacteria</taxon>
        <taxon>Halobacteriales</taxon>
        <taxon>Halobacteriaceae</taxon>
        <taxon>Halobacterium</taxon>
    </lineage>
</organism>
<protein>
    <submittedName>
        <fullName evidence="6">AAA family ATPase</fullName>
    </submittedName>
</protein>
<dbReference type="Gene3D" id="3.40.50.300">
    <property type="entry name" value="P-loop containing nucleotide triphosphate hydrolases"/>
    <property type="match status" value="1"/>
</dbReference>
<dbReference type="PANTHER" id="PTHR10763:SF22">
    <property type="entry name" value="ORC1-TYPE DNA REPLICATION PROTEIN"/>
    <property type="match status" value="1"/>
</dbReference>
<dbReference type="InterPro" id="IPR003593">
    <property type="entry name" value="AAA+_ATPase"/>
</dbReference>
<evidence type="ECO:0000256" key="1">
    <source>
        <dbReference type="ARBA" id="ARBA00006184"/>
    </source>
</evidence>
<proteinExistence type="inferred from homology"/>
<evidence type="ECO:0000256" key="3">
    <source>
        <dbReference type="ARBA" id="ARBA00022741"/>
    </source>
</evidence>
<dbReference type="GO" id="GO:0016887">
    <property type="term" value="F:ATP hydrolysis activity"/>
    <property type="evidence" value="ECO:0007669"/>
    <property type="project" value="InterPro"/>
</dbReference>
<name>A0A6B0SF35_9EURY</name>
<dbReference type="Pfam" id="PF13401">
    <property type="entry name" value="AAA_22"/>
    <property type="match status" value="1"/>
</dbReference>
<dbReference type="RefSeq" id="WP_159525875.1">
    <property type="nucleotide sequence ID" value="NZ_WUUU01000037.1"/>
</dbReference>
<dbReference type="InterPro" id="IPR055237">
    <property type="entry name" value="Cdc6_lid"/>
</dbReference>
<comment type="caution">
    <text evidence="6">The sequence shown here is derived from an EMBL/GenBank/DDBJ whole genome shotgun (WGS) entry which is preliminary data.</text>
</comment>
<evidence type="ECO:0000259" key="5">
    <source>
        <dbReference type="SMART" id="SM00382"/>
    </source>
</evidence>
<dbReference type="AlphaFoldDB" id="A0A6B0SF35"/>
<keyword evidence="4" id="KW-0067">ATP-binding</keyword>
<feature type="domain" description="AAA+ ATPase" evidence="5">
    <location>
        <begin position="39"/>
        <end position="173"/>
    </location>
</feature>
<dbReference type="CDD" id="cd18139">
    <property type="entry name" value="HLD_clamp_RarA"/>
    <property type="match status" value="1"/>
</dbReference>
<dbReference type="GO" id="GO:0005524">
    <property type="term" value="F:ATP binding"/>
    <property type="evidence" value="ECO:0007669"/>
    <property type="project" value="UniProtKB-KW"/>
</dbReference>
<dbReference type="EMBL" id="WUUU01000037">
    <property type="protein sequence ID" value="MXR20325.1"/>
    <property type="molecule type" value="Genomic_DNA"/>
</dbReference>
<keyword evidence="7" id="KW-1185">Reference proteome</keyword>
<dbReference type="Gene3D" id="1.10.8.60">
    <property type="match status" value="1"/>
</dbReference>
<dbReference type="OrthoDB" id="270161at2157"/>
<dbReference type="InterPro" id="IPR027417">
    <property type="entry name" value="P-loop_NTPase"/>
</dbReference>
<evidence type="ECO:0000313" key="7">
    <source>
        <dbReference type="Proteomes" id="UP000471521"/>
    </source>
</evidence>
<gene>
    <name evidence="6" type="ORF">GRX66_06795</name>
</gene>
<evidence type="ECO:0000256" key="2">
    <source>
        <dbReference type="ARBA" id="ARBA00022705"/>
    </source>
</evidence>
<dbReference type="Pfam" id="PF22703">
    <property type="entry name" value="Cdc6_lid"/>
    <property type="match status" value="1"/>
</dbReference>
<dbReference type="InterPro" id="IPR050311">
    <property type="entry name" value="ORC1/CDC6"/>
</dbReference>
<dbReference type="SUPFAM" id="SSF52540">
    <property type="entry name" value="P-loop containing nucleoside triphosphate hydrolases"/>
    <property type="match status" value="1"/>
</dbReference>
<keyword evidence="3" id="KW-0547">Nucleotide-binding</keyword>
<accession>A0A6B0SF35</accession>
<dbReference type="Proteomes" id="UP000471521">
    <property type="component" value="Unassembled WGS sequence"/>
</dbReference>
<dbReference type="GO" id="GO:0006260">
    <property type="term" value="P:DNA replication"/>
    <property type="evidence" value="ECO:0007669"/>
    <property type="project" value="UniProtKB-KW"/>
</dbReference>
<sequence length="333" mass="37039">MITDARALQPDFVPTELHHREGEIDALTTTLRPIADGFKGDDAFIFGPSGAGKTTIARYVVDLLQQENLDTTTGYVNAMSNSTRADALYALVRDAGLAYDLRKEGSHASRFLSRIKDVDGQFIAIVDEVHVLEDYDTLQSLWELPNVTLLMVCLDEEELFAEFDQQLQSRFGSARKVRLDRYGTDEMTSILRGRVKAGLRPGTIDEATLAYIADLAAGDARAGIALLRSAVDRALVDERDEITQALVDETEADARADMEAHRVRELDTDKRLLYELVQEAGELGAGTLHARYEDRAQDPVARSTRRKYLGRLSEYGLIDERGAGRGKQYIQPT</sequence>
<evidence type="ECO:0000256" key="4">
    <source>
        <dbReference type="ARBA" id="ARBA00022840"/>
    </source>
</evidence>
<evidence type="ECO:0000313" key="6">
    <source>
        <dbReference type="EMBL" id="MXR20325.1"/>
    </source>
</evidence>